<feature type="compositionally biased region" description="Low complexity" evidence="2">
    <location>
        <begin position="269"/>
        <end position="293"/>
    </location>
</feature>
<feature type="region of interest" description="Disordered" evidence="2">
    <location>
        <begin position="252"/>
        <end position="322"/>
    </location>
</feature>
<feature type="region of interest" description="Disordered" evidence="2">
    <location>
        <begin position="379"/>
        <end position="489"/>
    </location>
</feature>
<organism evidence="3 4">
    <name type="scientific">Chlorella ohadii</name>
    <dbReference type="NCBI Taxonomy" id="2649997"/>
    <lineage>
        <taxon>Eukaryota</taxon>
        <taxon>Viridiplantae</taxon>
        <taxon>Chlorophyta</taxon>
        <taxon>core chlorophytes</taxon>
        <taxon>Trebouxiophyceae</taxon>
        <taxon>Chlorellales</taxon>
        <taxon>Chlorellaceae</taxon>
        <taxon>Chlorella clade</taxon>
        <taxon>Chlorella</taxon>
    </lineage>
</organism>
<reference evidence="3" key="1">
    <citation type="submission" date="2020-11" db="EMBL/GenBank/DDBJ databases">
        <title>Chlorella ohadii genome sequencing and assembly.</title>
        <authorList>
            <person name="Murik O."/>
            <person name="Treves H."/>
            <person name="Kedem I."/>
            <person name="Shotland Y."/>
            <person name="Kaplan A."/>
        </authorList>
    </citation>
    <scope>NUCLEOTIDE SEQUENCE</scope>
    <source>
        <strain evidence="3">1</strain>
    </source>
</reference>
<evidence type="ECO:0000256" key="1">
    <source>
        <dbReference type="SAM" id="Coils"/>
    </source>
</evidence>
<feature type="coiled-coil region" evidence="1">
    <location>
        <begin position="618"/>
        <end position="708"/>
    </location>
</feature>
<feature type="compositionally biased region" description="Basic and acidic residues" evidence="2">
    <location>
        <begin position="196"/>
        <end position="217"/>
    </location>
</feature>
<feature type="region of interest" description="Disordered" evidence="2">
    <location>
        <begin position="750"/>
        <end position="774"/>
    </location>
</feature>
<dbReference type="EMBL" id="JADXDR010000179">
    <property type="protein sequence ID" value="KAI7836684.1"/>
    <property type="molecule type" value="Genomic_DNA"/>
</dbReference>
<feature type="compositionally biased region" description="Low complexity" evidence="2">
    <location>
        <begin position="503"/>
        <end position="548"/>
    </location>
</feature>
<evidence type="ECO:0000256" key="2">
    <source>
        <dbReference type="SAM" id="MobiDB-lite"/>
    </source>
</evidence>
<feature type="compositionally biased region" description="Low complexity" evidence="2">
    <location>
        <begin position="392"/>
        <end position="453"/>
    </location>
</feature>
<feature type="compositionally biased region" description="Low complexity" evidence="2">
    <location>
        <begin position="101"/>
        <end position="128"/>
    </location>
</feature>
<accession>A0AAD5DLR3</accession>
<keyword evidence="1" id="KW-0175">Coiled coil</keyword>
<feature type="compositionally biased region" description="Low complexity" evidence="2">
    <location>
        <begin position="465"/>
        <end position="480"/>
    </location>
</feature>
<protein>
    <submittedName>
        <fullName evidence="3">Uncharacterized protein</fullName>
    </submittedName>
</protein>
<dbReference type="Proteomes" id="UP001205105">
    <property type="component" value="Unassembled WGS sequence"/>
</dbReference>
<evidence type="ECO:0000313" key="4">
    <source>
        <dbReference type="Proteomes" id="UP001205105"/>
    </source>
</evidence>
<feature type="compositionally biased region" description="Low complexity" evidence="2">
    <location>
        <begin position="142"/>
        <end position="157"/>
    </location>
</feature>
<proteinExistence type="predicted"/>
<comment type="caution">
    <text evidence="3">The sequence shown here is derived from an EMBL/GenBank/DDBJ whole genome shotgun (WGS) entry which is preliminary data.</text>
</comment>
<dbReference type="AlphaFoldDB" id="A0AAD5DLR3"/>
<gene>
    <name evidence="3" type="ORF">COHA_009460</name>
</gene>
<feature type="region of interest" description="Disordered" evidence="2">
    <location>
        <begin position="89"/>
        <end position="240"/>
    </location>
</feature>
<feature type="region of interest" description="Disordered" evidence="2">
    <location>
        <begin position="503"/>
        <end position="595"/>
    </location>
</feature>
<evidence type="ECO:0000313" key="3">
    <source>
        <dbReference type="EMBL" id="KAI7836684.1"/>
    </source>
</evidence>
<sequence length="774" mass="78842">MWLAWRCTICTNDCPAPTADIGALLRNKRSGLLGTSGGFGSLGGSRPAPVAGGAHVPLAASFGNVVTAENPIYSPDDSLARAASKLQNLKAPQAPQPRPPSRAAQAQAAIAAAAAPPAGAASQPDASPEPAPERCESPELIPAFPAAAAGEQQAPAPDGEGSHKGLSGEDSGELAALSALQKRRKSLGPATAAKQRYGEWFDGSDKDLEHTLQEYNREAPAPSPRMTRAQRRKSLAVDQSLALEPGLARSLLDRSLAAGEEEEEGAAGHGQAQQQAQPPQAAAAGQAQQQKRGAAGRRKSVAATQQVQVALPAERPAQHAHHASIADEVAALNAEMCAALSGLVGEDSPEKGHRGDQRPLREMLLESWDGKTYYERLMAMQEAEQEERQARKQQAAGGAKPQQRGAAAHASKPAARTPGGKAAAANRAPTAAAAHPTAQPAAAAAQAAPAGHSDAARPTPSPLQVALASSSAVAAAKAALMTPNSQRRKLNELTESLQLLKVSTRQSRAAAAIQAAHQQRSGTPAPDSAAPAAAPAAASRVVGSRSVSPEPPAPAASNRASTEPPVAAPKTAGKRGGRRANSPPTEASAALAPAAAATTLPQAPAVPAGQGSGSHAELAVVQERLEAALAENASLAQQLQQAQEELAAERAARAAEQQELEQLRANRKDDAPALKAAEQRAKQLARELQEAQAAAAAHAKGAAELEARWAEAEKALGAVLKAANGGLKAVAAGKEEAKSLGEALRSCTGAGENAAAAPAASSGRSRQSAGRQWR</sequence>
<keyword evidence="4" id="KW-1185">Reference proteome</keyword>
<feature type="compositionally biased region" description="Low complexity" evidence="2">
    <location>
        <begin position="583"/>
        <end position="595"/>
    </location>
</feature>
<name>A0AAD5DLR3_9CHLO</name>